<evidence type="ECO:0000256" key="4">
    <source>
        <dbReference type="ARBA" id="ARBA00022827"/>
    </source>
</evidence>
<evidence type="ECO:0000259" key="5">
    <source>
        <dbReference type="Pfam" id="PF00441"/>
    </source>
</evidence>
<dbReference type="InterPro" id="IPR013786">
    <property type="entry name" value="AcylCoA_DH/ox_N"/>
</dbReference>
<name>A0A937W0A0_UNCTE</name>
<dbReference type="PANTHER" id="PTHR43884:SF12">
    <property type="entry name" value="ISOVALERYL-COA DEHYDROGENASE, MITOCHONDRIAL-RELATED"/>
    <property type="match status" value="1"/>
</dbReference>
<accession>A0A937W0A0</accession>
<dbReference type="GO" id="GO:0006552">
    <property type="term" value="P:L-leucine catabolic process"/>
    <property type="evidence" value="ECO:0007669"/>
    <property type="project" value="TreeGrafter"/>
</dbReference>
<dbReference type="InterPro" id="IPR037069">
    <property type="entry name" value="AcylCoA_DH/ox_N_sf"/>
</dbReference>
<keyword evidence="3" id="KW-0285">Flavoprotein</keyword>
<sequence>MSQPIMDAPHPVIPRARRLMNYFPLTAAQQAWQERAAEISARDIGPRAAEYDRKAQFPQESLNALRDAGLWAIRVPQQYGGLGLDLVTTCLVVEEVAKKCPSTAMCYKMHLEAVEAISLIPTAYQRQRYIEPLVRGEVFAAAPGGEPHGQTGDDWTPVRQKVTTLPRVAGGFHIDHVRKSYVTSAGHATHYVMFCRVEGGRTEGPPELLIFKHDEVEWETIGEWHGLGLRGNCSVPMIFNGVVPEANLVGIELEDHSVPVMTRYMAPCQILTYGAAYLGIASGAFELACVEGNKRFPSGGRRLDNPLNQRRMAELSVHIEAARAFLHTVAAMADAERLPSVMPLMQAKVLCAEVGVRVTTDLMTLFGGTAFASRLPFERYFRDARAGIVMGLANDVAYDTIGTMLFPNEGP</sequence>
<dbReference type="InterPro" id="IPR046373">
    <property type="entry name" value="Acyl-CoA_Oxase/DH_mid-dom_sf"/>
</dbReference>
<dbReference type="InterPro" id="IPR009075">
    <property type="entry name" value="AcylCo_DH/oxidase_C"/>
</dbReference>
<dbReference type="Gene3D" id="1.20.140.10">
    <property type="entry name" value="Butyryl-CoA Dehydrogenase, subunit A, domain 3"/>
    <property type="match status" value="1"/>
</dbReference>
<dbReference type="Gene3D" id="2.40.110.10">
    <property type="entry name" value="Butyryl-CoA Dehydrogenase, subunit A, domain 2"/>
    <property type="match status" value="1"/>
</dbReference>
<dbReference type="Proteomes" id="UP000712673">
    <property type="component" value="Unassembled WGS sequence"/>
</dbReference>
<protein>
    <submittedName>
        <fullName evidence="7">Acyl-CoA dehydrogenase</fullName>
    </submittedName>
</protein>
<dbReference type="AlphaFoldDB" id="A0A937W0A0"/>
<evidence type="ECO:0000259" key="6">
    <source>
        <dbReference type="Pfam" id="PF02771"/>
    </source>
</evidence>
<organism evidence="7 8">
    <name type="scientific">Tectimicrobiota bacterium</name>
    <dbReference type="NCBI Taxonomy" id="2528274"/>
    <lineage>
        <taxon>Bacteria</taxon>
        <taxon>Pseudomonadati</taxon>
        <taxon>Nitrospinota/Tectimicrobiota group</taxon>
        <taxon>Candidatus Tectimicrobiota</taxon>
    </lineage>
</organism>
<dbReference type="Pfam" id="PF00441">
    <property type="entry name" value="Acyl-CoA_dh_1"/>
    <property type="match status" value="1"/>
</dbReference>
<dbReference type="InterPro" id="IPR009100">
    <property type="entry name" value="AcylCoA_DH/oxidase_NM_dom_sf"/>
</dbReference>
<comment type="caution">
    <text evidence="7">The sequence shown here is derived from an EMBL/GenBank/DDBJ whole genome shotgun (WGS) entry which is preliminary data.</text>
</comment>
<dbReference type="GO" id="GO:0050660">
    <property type="term" value="F:flavin adenine dinucleotide binding"/>
    <property type="evidence" value="ECO:0007669"/>
    <property type="project" value="InterPro"/>
</dbReference>
<comment type="cofactor">
    <cofactor evidence="1">
        <name>FAD</name>
        <dbReference type="ChEBI" id="CHEBI:57692"/>
    </cofactor>
</comment>
<dbReference type="InterPro" id="IPR036250">
    <property type="entry name" value="AcylCo_DH-like_C"/>
</dbReference>
<feature type="domain" description="Acyl-CoA dehydrogenase/oxidase C-terminal" evidence="5">
    <location>
        <begin position="273"/>
        <end position="401"/>
    </location>
</feature>
<dbReference type="Pfam" id="PF02771">
    <property type="entry name" value="Acyl-CoA_dh_N"/>
    <property type="match status" value="1"/>
</dbReference>
<dbReference type="Gene3D" id="1.10.540.10">
    <property type="entry name" value="Acyl-CoA dehydrogenase/oxidase, N-terminal domain"/>
    <property type="match status" value="1"/>
</dbReference>
<dbReference type="PANTHER" id="PTHR43884">
    <property type="entry name" value="ACYL-COA DEHYDROGENASE"/>
    <property type="match status" value="1"/>
</dbReference>
<dbReference type="GO" id="GO:0008470">
    <property type="term" value="F:3-methylbutanoyl-CoA dehydrogenase activity"/>
    <property type="evidence" value="ECO:0007669"/>
    <property type="project" value="TreeGrafter"/>
</dbReference>
<dbReference type="EMBL" id="VGLS01000095">
    <property type="protein sequence ID" value="MBM3223104.1"/>
    <property type="molecule type" value="Genomic_DNA"/>
</dbReference>
<proteinExistence type="inferred from homology"/>
<dbReference type="SUPFAM" id="SSF56645">
    <property type="entry name" value="Acyl-CoA dehydrogenase NM domain-like"/>
    <property type="match status" value="1"/>
</dbReference>
<evidence type="ECO:0000313" key="8">
    <source>
        <dbReference type="Proteomes" id="UP000712673"/>
    </source>
</evidence>
<dbReference type="SUPFAM" id="SSF47203">
    <property type="entry name" value="Acyl-CoA dehydrogenase C-terminal domain-like"/>
    <property type="match status" value="1"/>
</dbReference>
<keyword evidence="4" id="KW-0274">FAD</keyword>
<reference evidence="7" key="1">
    <citation type="submission" date="2019-03" db="EMBL/GenBank/DDBJ databases">
        <title>Lake Tanganyika Metagenome-Assembled Genomes (MAGs).</title>
        <authorList>
            <person name="Tran P."/>
        </authorList>
    </citation>
    <scope>NUCLEOTIDE SEQUENCE</scope>
    <source>
        <strain evidence="7">K_DeepCast_65m_m2_066</strain>
    </source>
</reference>
<comment type="similarity">
    <text evidence="2">Belongs to the acyl-CoA dehydrogenase family.</text>
</comment>
<evidence type="ECO:0000313" key="7">
    <source>
        <dbReference type="EMBL" id="MBM3223104.1"/>
    </source>
</evidence>
<dbReference type="PIRSF" id="PIRSF016578">
    <property type="entry name" value="HsaA"/>
    <property type="match status" value="1"/>
</dbReference>
<gene>
    <name evidence="7" type="ORF">FJZ47_04780</name>
</gene>
<evidence type="ECO:0000256" key="2">
    <source>
        <dbReference type="ARBA" id="ARBA00009347"/>
    </source>
</evidence>
<feature type="domain" description="Acyl-CoA dehydrogenase/oxidase N-terminal" evidence="6">
    <location>
        <begin position="26"/>
        <end position="137"/>
    </location>
</feature>
<evidence type="ECO:0000256" key="3">
    <source>
        <dbReference type="ARBA" id="ARBA00022630"/>
    </source>
</evidence>
<evidence type="ECO:0000256" key="1">
    <source>
        <dbReference type="ARBA" id="ARBA00001974"/>
    </source>
</evidence>